<evidence type="ECO:0000256" key="12">
    <source>
        <dbReference type="ARBA" id="ARBA00023291"/>
    </source>
</evidence>
<dbReference type="eggNOG" id="COG1740">
    <property type="taxonomic scope" value="Bacteria"/>
</dbReference>
<dbReference type="InterPro" id="IPR006137">
    <property type="entry name" value="NADH_UbQ_OxRdtase-like_20kDa"/>
</dbReference>
<keyword evidence="8" id="KW-0732">Signal</keyword>
<evidence type="ECO:0000256" key="4">
    <source>
        <dbReference type="ARBA" id="ARBA00006605"/>
    </source>
</evidence>
<evidence type="ECO:0000256" key="2">
    <source>
        <dbReference type="ARBA" id="ARBA00001966"/>
    </source>
</evidence>
<dbReference type="GO" id="GO:0009375">
    <property type="term" value="C:ferredoxin hydrogenase complex"/>
    <property type="evidence" value="ECO:0007669"/>
    <property type="project" value="InterPro"/>
</dbReference>
<sequence>MKESCLKQTNQKAIDIANRAIDDVKTGIKKKLNAIWLETSGCFGEVISLLDSEEPDVIYMLKRFVNMQFFGSIMADEGEIAYERLLELLNDEFVFIICGAVPTKDNGLYTTIATYKGKKVTTMEVIKNLAAKAKYIVTIGTCASFGGPTAAKPNESEAFSISKFLNREDVINIPGCPANPVWVMGILGYLTSIGIPKLDNEGRPIDYYGETIHDRCPRRRFFDAGIFAEKFGEEECMFMIGCKGPVTYAYCPVSRWNGTENWPIGDNTTCIGCASPNFPDSMEPFVKYGGENV</sequence>
<dbReference type="PANTHER" id="PTHR30013">
    <property type="entry name" value="NIFE / NIFESE HYDROGENASE SMALL SUBUNIT FAMILY MEMBER"/>
    <property type="match status" value="1"/>
</dbReference>
<evidence type="ECO:0000256" key="1">
    <source>
        <dbReference type="ARBA" id="ARBA00001927"/>
    </source>
</evidence>
<comment type="cofactor">
    <cofactor evidence="1">
        <name>[3Fe-4S] cluster</name>
        <dbReference type="ChEBI" id="CHEBI:21137"/>
    </cofactor>
</comment>
<feature type="binding site" evidence="13">
    <location>
        <position position="176"/>
    </location>
    <ligand>
        <name>[4Fe-4S] cluster</name>
        <dbReference type="ChEBI" id="CHEBI:49883"/>
        <label>1</label>
    </ligand>
</feature>
<feature type="binding site" evidence="13">
    <location>
        <position position="142"/>
    </location>
    <ligand>
        <name>[4Fe-4S] cluster</name>
        <dbReference type="ChEBI" id="CHEBI:49883"/>
        <label>1</label>
    </ligand>
</feature>
<feature type="binding site" evidence="13">
    <location>
        <position position="251"/>
    </location>
    <ligand>
        <name>[3Fe-4S] cluster</name>
        <dbReference type="ChEBI" id="CHEBI:21137"/>
    </ligand>
</feature>
<organism evidence="16 17">
    <name type="scientific">Clostridium celatum DSM 1785</name>
    <dbReference type="NCBI Taxonomy" id="545697"/>
    <lineage>
        <taxon>Bacteria</taxon>
        <taxon>Bacillati</taxon>
        <taxon>Bacillota</taxon>
        <taxon>Clostridia</taxon>
        <taxon>Eubacteriales</taxon>
        <taxon>Clostridiaceae</taxon>
        <taxon>Clostridium</taxon>
    </lineage>
</organism>
<dbReference type="Pfam" id="PF01058">
    <property type="entry name" value="Oxidored_q6"/>
    <property type="match status" value="1"/>
</dbReference>
<dbReference type="InterPro" id="IPR037148">
    <property type="entry name" value="NiFe-Hase_small_C_sf"/>
</dbReference>
<evidence type="ECO:0000313" key="16">
    <source>
        <dbReference type="EMBL" id="EKY25533.1"/>
    </source>
</evidence>
<feature type="binding site" evidence="13">
    <location>
        <position position="213"/>
    </location>
    <ligand>
        <name>[4Fe-4S] cluster</name>
        <dbReference type="ChEBI" id="CHEBI:49883"/>
        <label>2</label>
    </ligand>
</feature>
<evidence type="ECO:0000256" key="9">
    <source>
        <dbReference type="ARBA" id="ARBA00023002"/>
    </source>
</evidence>
<dbReference type="GO" id="GO:0009055">
    <property type="term" value="F:electron transfer activity"/>
    <property type="evidence" value="ECO:0007669"/>
    <property type="project" value="TreeGrafter"/>
</dbReference>
<keyword evidence="17" id="KW-1185">Reference proteome</keyword>
<dbReference type="InterPro" id="IPR001821">
    <property type="entry name" value="NiFe_hydrogenase_ssu"/>
</dbReference>
<keyword evidence="9" id="KW-0560">Oxidoreductase</keyword>
<evidence type="ECO:0000256" key="7">
    <source>
        <dbReference type="ARBA" id="ARBA00022723"/>
    </source>
</evidence>
<dbReference type="STRING" id="545697.HMPREF0216_02439"/>
<comment type="subcellular location">
    <subcellularLocation>
        <location evidence="3">Cell envelope</location>
    </subcellularLocation>
</comment>
<evidence type="ECO:0000256" key="3">
    <source>
        <dbReference type="ARBA" id="ARBA00004196"/>
    </source>
</evidence>
<comment type="subunit">
    <text evidence="5">Heterodimer of a large and a small subunit.</text>
</comment>
<dbReference type="SUPFAM" id="SSF56770">
    <property type="entry name" value="HydA/Nqo6-like"/>
    <property type="match status" value="1"/>
</dbReference>
<dbReference type="GO" id="GO:0030313">
    <property type="term" value="C:cell envelope"/>
    <property type="evidence" value="ECO:0007669"/>
    <property type="project" value="UniProtKB-SubCell"/>
</dbReference>
<dbReference type="NCBIfam" id="TIGR00391">
    <property type="entry name" value="hydA"/>
    <property type="match status" value="1"/>
</dbReference>
<evidence type="ECO:0000256" key="6">
    <source>
        <dbReference type="ARBA" id="ARBA00022485"/>
    </source>
</evidence>
<dbReference type="GO" id="GO:0051539">
    <property type="term" value="F:4 iron, 4 sulfur cluster binding"/>
    <property type="evidence" value="ECO:0007669"/>
    <property type="project" value="UniProtKB-KW"/>
</dbReference>
<dbReference type="PRINTS" id="PR00614">
    <property type="entry name" value="NIHGNASESMLL"/>
</dbReference>
<accession>L1QC33</accession>
<keyword evidence="10 13" id="KW-0408">Iron</keyword>
<keyword evidence="7 13" id="KW-0479">Metal-binding</keyword>
<dbReference type="OrthoDB" id="9766729at2"/>
<dbReference type="GO" id="GO:0046872">
    <property type="term" value="F:metal ion binding"/>
    <property type="evidence" value="ECO:0007669"/>
    <property type="project" value="UniProtKB-KW"/>
</dbReference>
<feature type="binding site" evidence="13">
    <location>
        <position position="236"/>
    </location>
    <ligand>
        <name>[4Fe-4S] cluster</name>
        <dbReference type="ChEBI" id="CHEBI:49883"/>
        <label>2</label>
    </ligand>
</feature>
<keyword evidence="11 13" id="KW-0411">Iron-sulfur</keyword>
<dbReference type="GO" id="GO:0008901">
    <property type="term" value="F:ferredoxin hydrogenase activity"/>
    <property type="evidence" value="ECO:0007669"/>
    <property type="project" value="InterPro"/>
</dbReference>
<evidence type="ECO:0000256" key="5">
    <source>
        <dbReference type="ARBA" id="ARBA00011771"/>
    </source>
</evidence>
<comment type="similarity">
    <text evidence="4">Belongs to the [NiFe]/[NiFeSe] hydrogenase small subunit family.</text>
</comment>
<evidence type="ECO:0000256" key="10">
    <source>
        <dbReference type="ARBA" id="ARBA00023004"/>
    </source>
</evidence>
<feature type="domain" description="NADH:ubiquinone oxidoreductase-like 20kDa subunit" evidence="14">
    <location>
        <begin position="42"/>
        <end position="188"/>
    </location>
</feature>
<name>L1QC33_9CLOT</name>
<gene>
    <name evidence="16" type="ORF">HMPREF0216_02439</name>
</gene>
<protein>
    <submittedName>
        <fullName evidence="16">Putative periplasmic [NiFe] hydrogenase small subunit</fullName>
    </submittedName>
</protein>
<evidence type="ECO:0000256" key="13">
    <source>
        <dbReference type="PIRSR" id="PIRSR000310-1"/>
    </source>
</evidence>
<dbReference type="Gene3D" id="4.10.480.10">
    <property type="entry name" value="Cytochrome-c3 hydrogenase, C-terminal domain"/>
    <property type="match status" value="1"/>
</dbReference>
<dbReference type="EMBL" id="AMEZ01000068">
    <property type="protein sequence ID" value="EKY25533.1"/>
    <property type="molecule type" value="Genomic_DNA"/>
</dbReference>
<evidence type="ECO:0000259" key="14">
    <source>
        <dbReference type="Pfam" id="PF01058"/>
    </source>
</evidence>
<feature type="binding site" evidence="13">
    <location>
        <position position="242"/>
    </location>
    <ligand>
        <name>[4Fe-4S] cluster</name>
        <dbReference type="ChEBI" id="CHEBI:49883"/>
        <label>2</label>
    </ligand>
</feature>
<evidence type="ECO:0000313" key="17">
    <source>
        <dbReference type="Proteomes" id="UP000010420"/>
    </source>
</evidence>
<feature type="binding site" evidence="13">
    <location>
        <position position="216"/>
    </location>
    <ligand>
        <name>[4Fe-4S] cluster</name>
        <dbReference type="ChEBI" id="CHEBI:49883"/>
        <label>2</label>
    </ligand>
</feature>
<dbReference type="Pfam" id="PF14720">
    <property type="entry name" value="NiFe_hyd_SSU_C"/>
    <property type="match status" value="1"/>
</dbReference>
<dbReference type="RefSeq" id="WP_005214316.1">
    <property type="nucleotide sequence ID" value="NZ_KB291659.1"/>
</dbReference>
<evidence type="ECO:0000256" key="8">
    <source>
        <dbReference type="ARBA" id="ARBA00022729"/>
    </source>
</evidence>
<dbReference type="InterPro" id="IPR027394">
    <property type="entry name" value="Cytochrome-c3_hydrogenase_C"/>
</dbReference>
<keyword evidence="6 13" id="KW-0004">4Fe-4S</keyword>
<dbReference type="InterPro" id="IPR037024">
    <property type="entry name" value="NiFe_Hase_small_N_sf"/>
</dbReference>
<reference evidence="16 17" key="1">
    <citation type="submission" date="2012-05" db="EMBL/GenBank/DDBJ databases">
        <authorList>
            <person name="Weinstock G."/>
            <person name="Sodergren E."/>
            <person name="Lobos E.A."/>
            <person name="Fulton L."/>
            <person name="Fulton R."/>
            <person name="Courtney L."/>
            <person name="Fronick C."/>
            <person name="O'Laughlin M."/>
            <person name="Godfrey J."/>
            <person name="Wilson R.M."/>
            <person name="Miner T."/>
            <person name="Farmer C."/>
            <person name="Delehaunty K."/>
            <person name="Cordes M."/>
            <person name="Minx P."/>
            <person name="Tomlinson C."/>
            <person name="Chen J."/>
            <person name="Wollam A."/>
            <person name="Pepin K.H."/>
            <person name="Bhonagiri V."/>
            <person name="Zhang X."/>
            <person name="Suruliraj S."/>
            <person name="Warren W."/>
            <person name="Mitreva M."/>
            <person name="Mardis E.R."/>
            <person name="Wilson R.K."/>
        </authorList>
    </citation>
    <scope>NUCLEOTIDE SEQUENCE [LARGE SCALE GENOMIC DNA]</scope>
    <source>
        <strain evidence="16 17">DSM 1785</strain>
    </source>
</reference>
<comment type="cofactor">
    <cofactor evidence="2">
        <name>[4Fe-4S] cluster</name>
        <dbReference type="ChEBI" id="CHEBI:49883"/>
    </cofactor>
</comment>
<dbReference type="AlphaFoldDB" id="L1QC33"/>
<dbReference type="PATRIC" id="fig|545697.3.peg.2401"/>
<feature type="binding site" evidence="13">
    <location>
        <position position="270"/>
    </location>
    <ligand>
        <name>[3Fe-4S] cluster</name>
        <dbReference type="ChEBI" id="CHEBI:21137"/>
    </ligand>
</feature>
<evidence type="ECO:0000259" key="15">
    <source>
        <dbReference type="Pfam" id="PF14720"/>
    </source>
</evidence>
<proteinExistence type="inferred from homology"/>
<dbReference type="Gene3D" id="3.40.50.700">
    <property type="entry name" value="NADH:ubiquinone oxidoreductase-like, 20kDa subunit"/>
    <property type="match status" value="1"/>
</dbReference>
<dbReference type="PIRSF" id="PIRSF000310">
    <property type="entry name" value="NiFe_hyd_ssu"/>
    <property type="match status" value="1"/>
</dbReference>
<comment type="caution">
    <text evidence="16">The sequence shown here is derived from an EMBL/GenBank/DDBJ whole genome shotgun (WGS) entry which is preliminary data.</text>
</comment>
<keyword evidence="12 13" id="KW-0003">3Fe-4S</keyword>
<dbReference type="PANTHER" id="PTHR30013:SF7">
    <property type="entry name" value="HYDROGENASE-2 SMALL CHAIN"/>
    <property type="match status" value="1"/>
</dbReference>
<evidence type="ECO:0000256" key="11">
    <source>
        <dbReference type="ARBA" id="ARBA00023014"/>
    </source>
</evidence>
<dbReference type="GO" id="GO:0044569">
    <property type="term" value="C:[Ni-Fe] hydrogenase complex"/>
    <property type="evidence" value="ECO:0007669"/>
    <property type="project" value="TreeGrafter"/>
</dbReference>
<dbReference type="GO" id="GO:0009061">
    <property type="term" value="P:anaerobic respiration"/>
    <property type="evidence" value="ECO:0007669"/>
    <property type="project" value="TreeGrafter"/>
</dbReference>
<feature type="binding site" evidence="13">
    <location>
        <position position="42"/>
    </location>
    <ligand>
        <name>[4Fe-4S] cluster</name>
        <dbReference type="ChEBI" id="CHEBI:49883"/>
        <label>1</label>
    </ligand>
</feature>
<feature type="domain" description="Cytochrome-c3 hydrogenase C-terminal" evidence="15">
    <location>
        <begin position="208"/>
        <end position="285"/>
    </location>
</feature>
<feature type="binding site" evidence="13">
    <location>
        <position position="273"/>
    </location>
    <ligand>
        <name>[3Fe-4S] cluster</name>
        <dbReference type="ChEBI" id="CHEBI:21137"/>
    </ligand>
</feature>
<dbReference type="GO" id="GO:0016020">
    <property type="term" value="C:membrane"/>
    <property type="evidence" value="ECO:0007669"/>
    <property type="project" value="TreeGrafter"/>
</dbReference>
<dbReference type="HOGENOM" id="CLU_046107_1_1_9"/>
<dbReference type="GO" id="GO:0051538">
    <property type="term" value="F:3 iron, 4 sulfur cluster binding"/>
    <property type="evidence" value="ECO:0007669"/>
    <property type="project" value="UniProtKB-KW"/>
</dbReference>
<dbReference type="Proteomes" id="UP000010420">
    <property type="component" value="Unassembled WGS sequence"/>
</dbReference>